<dbReference type="AlphaFoldDB" id="A0A6G8F1M5"/>
<protein>
    <recommendedName>
        <fullName evidence="3">Transposase IS66 central domain-containing protein</fullName>
    </recommendedName>
</protein>
<feature type="region of interest" description="Disordered" evidence="2">
    <location>
        <begin position="126"/>
        <end position="148"/>
    </location>
</feature>
<dbReference type="Pfam" id="PF03050">
    <property type="entry name" value="DDE_Tnp_IS66"/>
    <property type="match status" value="1"/>
</dbReference>
<dbReference type="PANTHER" id="PTHR33678">
    <property type="entry name" value="BLL1576 PROTEIN"/>
    <property type="match status" value="1"/>
</dbReference>
<evidence type="ECO:0000313" key="4">
    <source>
        <dbReference type="EMBL" id="QIM10147.1"/>
    </source>
</evidence>
<dbReference type="InterPro" id="IPR004291">
    <property type="entry name" value="Transposase_IS66_central"/>
</dbReference>
<feature type="coiled-coil region" evidence="1">
    <location>
        <begin position="22"/>
        <end position="63"/>
    </location>
</feature>
<dbReference type="NCBIfam" id="NF033517">
    <property type="entry name" value="transpos_IS66"/>
    <property type="match status" value="1"/>
</dbReference>
<dbReference type="PANTHER" id="PTHR33678:SF2">
    <property type="match status" value="1"/>
</dbReference>
<organism evidence="4">
    <name type="scientific">uncultured Prevotella sp</name>
    <dbReference type="NCBI Taxonomy" id="159272"/>
    <lineage>
        <taxon>Bacteria</taxon>
        <taxon>Pseudomonadati</taxon>
        <taxon>Bacteroidota</taxon>
        <taxon>Bacteroidia</taxon>
        <taxon>Bacteroidales</taxon>
        <taxon>Prevotellaceae</taxon>
        <taxon>Prevotella</taxon>
        <taxon>environmental samples</taxon>
    </lineage>
</organism>
<evidence type="ECO:0000256" key="1">
    <source>
        <dbReference type="SAM" id="Coils"/>
    </source>
</evidence>
<sequence>MKSDNKTIQAISAQAHGEAADNRLLRKKLREKDDLISDLRAQNESLNRNLSEKVSQIADMMDKLVAFMMGRGDVSLSDSLRDAVISGVRAEYEMREKKLKEEYARQLDKMSAEFAARLAAKQNEINALKGEDGGTDGNTPSTTLPDGAKTVCPEEMAARNRQLEQQKANLQGIAFGQSIESDKYRHPQQQVENADDLDLDGRDVPEEKVVEIARSTKARKVMKGVKKPRLEQPLIDAARGGKFDIVIRPDNIPEDAVEIGEDMSVRFSFIKGHVRTYLIRRKKYKDAAGSYYHANLPEKYRNCMGRTQATETLIAQILTMHFLHGMTLSDIEGWLKGMGLNFAHSTVMSWIETGANILEPLDDPLHKEITTSGNSHGDESTLKCKDKRLAGEGESEEDVEDDLHYFKRWIFCYCAPLLGLTQFVFHNRGRRTQEAVRKYFEDVVEKLYLHTDGAPIYKCYDVGELIVRIACLVHMRRPFFRLKDVSADAMKILKIFEEIFRRDRQIKADFTDPDEITKQRVLQIAPLFHDLKSYLDKLEATLKAEDEPELLKAVKYALKEYPCMLRCLEDGSLDLSNNICERQIRRIAKYRNNSFFVGSPEAGVRFARLMSVFANIRNHKLDPVEYLCDVFRRIKTTSKEKLVDLLAHRWQPASESVWTSVSSIY</sequence>
<reference evidence="4" key="1">
    <citation type="journal article" date="2020" name="J. ISSAAS">
        <title>Lactobacilli and other gastrointestinal microbiota of Peromyscus leucopus, reservoir host for agents of Lyme disease and other zoonoses in North America.</title>
        <authorList>
            <person name="Milovic A."/>
            <person name="Bassam K."/>
            <person name="Shao H."/>
            <person name="Chatzistamou I."/>
            <person name="Tufts D.M."/>
            <person name="Diuk-Wasser M."/>
            <person name="Barbour A.G."/>
        </authorList>
    </citation>
    <scope>NUCLEOTIDE SEQUENCE</scope>
    <source>
        <strain evidence="4">LL70</strain>
    </source>
</reference>
<dbReference type="InterPro" id="IPR052344">
    <property type="entry name" value="Transposase-related"/>
</dbReference>
<feature type="domain" description="Transposase IS66 central" evidence="3">
    <location>
        <begin position="307"/>
        <end position="603"/>
    </location>
</feature>
<keyword evidence="1" id="KW-0175">Coiled coil</keyword>
<accession>A0A6G8F1M5</accession>
<name>A0A6G8F1M5_9BACT</name>
<gene>
    <name evidence="4" type="ORF">Prevot485_2460</name>
</gene>
<evidence type="ECO:0000259" key="3">
    <source>
        <dbReference type="Pfam" id="PF03050"/>
    </source>
</evidence>
<dbReference type="EMBL" id="MN990733">
    <property type="protein sequence ID" value="QIM10147.1"/>
    <property type="molecule type" value="Genomic_DNA"/>
</dbReference>
<proteinExistence type="predicted"/>
<evidence type="ECO:0000256" key="2">
    <source>
        <dbReference type="SAM" id="MobiDB-lite"/>
    </source>
</evidence>